<sequence length="61" mass="7180">MWIWLLLQRGELLRYYQKNKVAWEDKGKTISQFCCNNGRELFSLIQLGAKDGVDFDIAENL</sequence>
<gene>
    <name evidence="1" type="ORF">ABID13_000259</name>
</gene>
<evidence type="ECO:0000313" key="1">
    <source>
        <dbReference type="EMBL" id="MET3568647.1"/>
    </source>
</evidence>
<keyword evidence="2" id="KW-1185">Reference proteome</keyword>
<accession>A0ABV2FRK3</accession>
<evidence type="ECO:0000313" key="2">
    <source>
        <dbReference type="Proteomes" id="UP001549200"/>
    </source>
</evidence>
<name>A0ABV2FRK3_9FIRM</name>
<dbReference type="EMBL" id="JBEPLZ010000001">
    <property type="protein sequence ID" value="MET3568647.1"/>
    <property type="molecule type" value="Genomic_DNA"/>
</dbReference>
<comment type="caution">
    <text evidence="1">The sequence shown here is derived from an EMBL/GenBank/DDBJ whole genome shotgun (WGS) entry which is preliminary data.</text>
</comment>
<protein>
    <recommendedName>
        <fullName evidence="3">Ankyrin repeat domain-containing protein</fullName>
    </recommendedName>
</protein>
<evidence type="ECO:0008006" key="3">
    <source>
        <dbReference type="Google" id="ProtNLM"/>
    </source>
</evidence>
<reference evidence="1 2" key="1">
    <citation type="submission" date="2024-06" db="EMBL/GenBank/DDBJ databases">
        <title>Genomic Encyclopedia of Type Strains, Phase IV (KMG-IV): sequencing the most valuable type-strain genomes for metagenomic binning, comparative biology and taxonomic classification.</title>
        <authorList>
            <person name="Goeker M."/>
        </authorList>
    </citation>
    <scope>NUCLEOTIDE SEQUENCE [LARGE SCALE GENOMIC DNA]</scope>
    <source>
        <strain evidence="1 2">DSM 19261</strain>
    </source>
</reference>
<dbReference type="Proteomes" id="UP001549200">
    <property type="component" value="Unassembled WGS sequence"/>
</dbReference>
<proteinExistence type="predicted"/>
<organism evidence="1 2">
    <name type="scientific">Enterocloster citroniae</name>
    <dbReference type="NCBI Taxonomy" id="358743"/>
    <lineage>
        <taxon>Bacteria</taxon>
        <taxon>Bacillati</taxon>
        <taxon>Bacillota</taxon>
        <taxon>Clostridia</taxon>
        <taxon>Lachnospirales</taxon>
        <taxon>Lachnospiraceae</taxon>
        <taxon>Enterocloster</taxon>
    </lineage>
</organism>